<accession>A0ACC2SW21</accession>
<protein>
    <submittedName>
        <fullName evidence="1">Uncharacterized protein</fullName>
    </submittedName>
</protein>
<reference evidence="1" key="1">
    <citation type="submission" date="2022-04" db="EMBL/GenBank/DDBJ databases">
        <title>Genome of the entomopathogenic fungus Entomophthora muscae.</title>
        <authorList>
            <person name="Elya C."/>
            <person name="Lovett B.R."/>
            <person name="Lee E."/>
            <person name="Macias A.M."/>
            <person name="Hajek A.E."/>
            <person name="De Bivort B.L."/>
            <person name="Kasson M.T."/>
            <person name="De Fine Licht H.H."/>
            <person name="Stajich J.E."/>
        </authorList>
    </citation>
    <scope>NUCLEOTIDE SEQUENCE</scope>
    <source>
        <strain evidence="1">Berkeley</strain>
    </source>
</reference>
<keyword evidence="2" id="KW-1185">Reference proteome</keyword>
<dbReference type="Proteomes" id="UP001165960">
    <property type="component" value="Unassembled WGS sequence"/>
</dbReference>
<sequence length="108" mass="12904">MVNGVIHNKERDDSILVNRPETVKVLVIDYQVNYANDEPLFLQHKDLNEVEDRMIIYIFNHIWVIHVKSDEKFVPLIYFLMTGIKQENYVCSLKIIKKEMQKIVLEEQ</sequence>
<organism evidence="1 2">
    <name type="scientific">Entomophthora muscae</name>
    <dbReference type="NCBI Taxonomy" id="34485"/>
    <lineage>
        <taxon>Eukaryota</taxon>
        <taxon>Fungi</taxon>
        <taxon>Fungi incertae sedis</taxon>
        <taxon>Zoopagomycota</taxon>
        <taxon>Entomophthoromycotina</taxon>
        <taxon>Entomophthoromycetes</taxon>
        <taxon>Entomophthorales</taxon>
        <taxon>Entomophthoraceae</taxon>
        <taxon>Entomophthora</taxon>
    </lineage>
</organism>
<gene>
    <name evidence="1" type="ORF">DSO57_1008227</name>
</gene>
<comment type="caution">
    <text evidence="1">The sequence shown here is derived from an EMBL/GenBank/DDBJ whole genome shotgun (WGS) entry which is preliminary data.</text>
</comment>
<proteinExistence type="predicted"/>
<dbReference type="EMBL" id="QTSX02004285">
    <property type="protein sequence ID" value="KAJ9066589.1"/>
    <property type="molecule type" value="Genomic_DNA"/>
</dbReference>
<name>A0ACC2SW21_9FUNG</name>
<evidence type="ECO:0000313" key="2">
    <source>
        <dbReference type="Proteomes" id="UP001165960"/>
    </source>
</evidence>
<evidence type="ECO:0000313" key="1">
    <source>
        <dbReference type="EMBL" id="KAJ9066589.1"/>
    </source>
</evidence>